<evidence type="ECO:0000256" key="1">
    <source>
        <dbReference type="SAM" id="SignalP"/>
    </source>
</evidence>
<dbReference type="PANTHER" id="PTHR33928">
    <property type="entry name" value="POLYGALACTURONASE QRT3"/>
    <property type="match status" value="1"/>
</dbReference>
<feature type="signal peptide" evidence="1">
    <location>
        <begin position="1"/>
        <end position="19"/>
    </location>
</feature>
<dbReference type="InterPro" id="IPR024535">
    <property type="entry name" value="RHGA/B-epi-like_pectate_lyase"/>
</dbReference>
<reference evidence="3" key="1">
    <citation type="submission" date="2023-08" db="EMBL/GenBank/DDBJ databases">
        <title>Black Yeasts Isolated from many extreme environments.</title>
        <authorList>
            <person name="Coleine C."/>
            <person name="Stajich J.E."/>
            <person name="Selbmann L."/>
        </authorList>
    </citation>
    <scope>NUCLEOTIDE SEQUENCE</scope>
    <source>
        <strain evidence="3">CCFEE 5401</strain>
    </source>
</reference>
<dbReference type="Gene3D" id="2.160.20.10">
    <property type="entry name" value="Single-stranded right-handed beta-helix, Pectin lyase-like"/>
    <property type="match status" value="2"/>
</dbReference>
<accession>A0AAN7TEQ7</accession>
<sequence>MFGFTALGALVALTATVCARPTTQLQTLDTSLSARQSGGYSQSSGYWLGQSSFHRNAPVWGNSNSNYPVFRSVTDPRFGGGAKGDGKTDDTDAINFAINSTLGGGERCGVGCNSSTISPALVYFPAGKYLVSSPILMDYYTQLVGDPTNPPTIIAAPGFQGMAVLDSDPYGNYGVNWFINQNNFFRQARNFIIDITQWNGGATGAGIHWQVAQATSLQNIVFEMSTSASTQQTGIVMDNGSGGFMGDLVFNGGKYGAFFGNQQFTSRNLTFNGCQTGIFMNWNWGWTLSGMTFNNCGTGLDMSNSPTNQTVGSVVLADSTFTGTQYGVKSAFSKSGNVPQTGGTLVIDNVDFGSATAVVGPTNSVIAQSIASGTAWASGNVYDHTGTAAVTQGGIKSPIKQASLLSNGKIFARSKPQYETEPASAFSSALAYGCKGDATTDDTQCVQNFLNDAASKNLIAYFDHAVYLVSNTIVVPSTIRVVGEVWATILASGFTDANNPKPVWQIGSSSAPTGAVEISDMLFAIKGPNPGAIMMQWELQSDAGQSGVWDTHIRIGGSYGSNLLLAQCAAQLQNPSVDANCLGAFLLFYATSASSGVYLENTWFWTADHDMEDPANRQISVYNARGTLIRSSGPVWLWGTSSEHSVFYNYQFDGASAVFAGFIQSETPYFQPYPLAPAPFTPNSNYDDPTFTVCNGNNADSLSSPCKDAWGLRVVNSQGVLIYSTGFYSFFNGYSQTCLPGEDCQENMIHIQNSQVAMYAVTTKASVNMILDDNAGVTITGAANADVYGDTIAVYYSSS</sequence>
<dbReference type="SUPFAM" id="SSF51126">
    <property type="entry name" value="Pectin lyase-like"/>
    <property type="match status" value="2"/>
</dbReference>
<feature type="domain" description="Rhamnogalacturonase A/B/Epimerase-like pectate lyase" evidence="2">
    <location>
        <begin position="81"/>
        <end position="301"/>
    </location>
</feature>
<dbReference type="InterPro" id="IPR012334">
    <property type="entry name" value="Pectin_lyas_fold"/>
</dbReference>
<organism evidence="3 4">
    <name type="scientific">Meristemomyces frigidus</name>
    <dbReference type="NCBI Taxonomy" id="1508187"/>
    <lineage>
        <taxon>Eukaryota</taxon>
        <taxon>Fungi</taxon>
        <taxon>Dikarya</taxon>
        <taxon>Ascomycota</taxon>
        <taxon>Pezizomycotina</taxon>
        <taxon>Dothideomycetes</taxon>
        <taxon>Dothideomycetidae</taxon>
        <taxon>Mycosphaerellales</taxon>
        <taxon>Teratosphaeriaceae</taxon>
        <taxon>Meristemomyces</taxon>
    </lineage>
</organism>
<keyword evidence="1" id="KW-0732">Signal</keyword>
<protein>
    <recommendedName>
        <fullName evidence="2">Rhamnogalacturonase A/B/Epimerase-like pectate lyase domain-containing protein</fullName>
    </recommendedName>
</protein>
<dbReference type="GO" id="GO:0004650">
    <property type="term" value="F:polygalacturonase activity"/>
    <property type="evidence" value="ECO:0007669"/>
    <property type="project" value="InterPro"/>
</dbReference>
<dbReference type="CDD" id="cd23668">
    <property type="entry name" value="GH55_beta13glucanase-like"/>
    <property type="match status" value="1"/>
</dbReference>
<dbReference type="Proteomes" id="UP001310890">
    <property type="component" value="Unassembled WGS sequence"/>
</dbReference>
<evidence type="ECO:0000259" key="2">
    <source>
        <dbReference type="Pfam" id="PF12708"/>
    </source>
</evidence>
<comment type="caution">
    <text evidence="3">The sequence shown here is derived from an EMBL/GenBank/DDBJ whole genome shotgun (WGS) entry which is preliminary data.</text>
</comment>
<dbReference type="EMBL" id="JAVRRL010000039">
    <property type="protein sequence ID" value="KAK5111479.1"/>
    <property type="molecule type" value="Genomic_DNA"/>
</dbReference>
<name>A0AAN7TEQ7_9PEZI</name>
<dbReference type="PANTHER" id="PTHR33928:SF2">
    <property type="entry name" value="PECTATE LYASE SUPERFAMILY PROTEIN DOMAIN-CONTAINING PROTEIN-RELATED"/>
    <property type="match status" value="1"/>
</dbReference>
<evidence type="ECO:0000313" key="3">
    <source>
        <dbReference type="EMBL" id="KAK5111479.1"/>
    </source>
</evidence>
<proteinExistence type="predicted"/>
<gene>
    <name evidence="3" type="ORF">LTR62_004931</name>
</gene>
<dbReference type="AlphaFoldDB" id="A0AAN7TEQ7"/>
<dbReference type="Pfam" id="PF12708">
    <property type="entry name" value="Pect-lyase_RHGA_epim"/>
    <property type="match status" value="1"/>
</dbReference>
<evidence type="ECO:0000313" key="4">
    <source>
        <dbReference type="Proteomes" id="UP001310890"/>
    </source>
</evidence>
<dbReference type="InterPro" id="IPR039279">
    <property type="entry name" value="QRT3-like"/>
</dbReference>
<dbReference type="InterPro" id="IPR011050">
    <property type="entry name" value="Pectin_lyase_fold/virulence"/>
</dbReference>
<feature type="chain" id="PRO_5042946029" description="Rhamnogalacturonase A/B/Epimerase-like pectate lyase domain-containing protein" evidence="1">
    <location>
        <begin position="20"/>
        <end position="799"/>
    </location>
</feature>